<reference evidence="1 2" key="1">
    <citation type="submission" date="2019-06" db="EMBL/GenBank/DDBJ databases">
        <title>Sequencing the genomes of 1000 actinobacteria strains.</title>
        <authorList>
            <person name="Klenk H.-P."/>
        </authorList>
    </citation>
    <scope>NUCLEOTIDE SEQUENCE [LARGE SCALE GENOMIC DNA]</scope>
    <source>
        <strain evidence="1 2">DSM 41649</strain>
    </source>
</reference>
<dbReference type="OrthoDB" id="7057927at2"/>
<dbReference type="Proteomes" id="UP000318416">
    <property type="component" value="Unassembled WGS sequence"/>
</dbReference>
<evidence type="ECO:0008006" key="3">
    <source>
        <dbReference type="Google" id="ProtNLM"/>
    </source>
</evidence>
<protein>
    <recommendedName>
        <fullName evidence="3">DUF4034 domain-containing protein</fullName>
    </recommendedName>
</protein>
<proteinExistence type="predicted"/>
<sequence length="316" mass="35025">MPIFGRRRSTTPRLAPELDDAELGKVCRALGAPRVQGHLDLSAGLVEQLLRDTGRNWDLRTHRFTVLSAMAPLALAQVWRRQRPKDPDALLFQAWTALQEGRVTGSPDDPQAIADRCRRAAELLPEDPLPWVCLLGVLRLLRRPEAEVYPVCQEIGARDPWNREAHLEMLGYLSPDECGSHSQVMDFVEAVRSSAPPDSPVAGVELAMIVDRYRANLSAGGVTALGARHRWTRPDTEAALARALTTWPQPGFLTHAAAAADLNLLAYALVQANRLPHAAEVFRAIGPTVTAWPWEQHGDPLQQYVYWRDQAQLVSA</sequence>
<gene>
    <name evidence="1" type="ORF">FB465_6680</name>
</gene>
<name>A0A561F0V2_9ACTN</name>
<dbReference type="RefSeq" id="WP_145796480.1">
    <property type="nucleotide sequence ID" value="NZ_BAAABR010000025.1"/>
</dbReference>
<comment type="caution">
    <text evidence="1">The sequence shown here is derived from an EMBL/GenBank/DDBJ whole genome shotgun (WGS) entry which is preliminary data.</text>
</comment>
<keyword evidence="2" id="KW-1185">Reference proteome</keyword>
<dbReference type="AlphaFoldDB" id="A0A561F0V2"/>
<accession>A0A561F0V2</accession>
<organism evidence="1 2">
    <name type="scientific">Kitasatospora atroaurantiaca</name>
    <dbReference type="NCBI Taxonomy" id="285545"/>
    <lineage>
        <taxon>Bacteria</taxon>
        <taxon>Bacillati</taxon>
        <taxon>Actinomycetota</taxon>
        <taxon>Actinomycetes</taxon>
        <taxon>Kitasatosporales</taxon>
        <taxon>Streptomycetaceae</taxon>
        <taxon>Kitasatospora</taxon>
    </lineage>
</organism>
<evidence type="ECO:0000313" key="2">
    <source>
        <dbReference type="Proteomes" id="UP000318416"/>
    </source>
</evidence>
<dbReference type="EMBL" id="VIVR01000001">
    <property type="protein sequence ID" value="TWE21497.1"/>
    <property type="molecule type" value="Genomic_DNA"/>
</dbReference>
<evidence type="ECO:0000313" key="1">
    <source>
        <dbReference type="EMBL" id="TWE21497.1"/>
    </source>
</evidence>